<dbReference type="PROSITE" id="PS50097">
    <property type="entry name" value="BTB"/>
    <property type="match status" value="2"/>
</dbReference>
<protein>
    <recommendedName>
        <fullName evidence="5">BTB domain-containing protein</fullName>
    </recommendedName>
</protein>
<dbReference type="InterPro" id="IPR002110">
    <property type="entry name" value="Ankyrin_rpt"/>
</dbReference>
<dbReference type="SMART" id="SM00225">
    <property type="entry name" value="BTB"/>
    <property type="match status" value="2"/>
</dbReference>
<evidence type="ECO:0000259" key="5">
    <source>
        <dbReference type="PROSITE" id="PS50097"/>
    </source>
</evidence>
<feature type="repeat" description="RCC1" evidence="3">
    <location>
        <begin position="148"/>
        <end position="206"/>
    </location>
</feature>
<feature type="compositionally biased region" description="Polar residues" evidence="4">
    <location>
        <begin position="1118"/>
        <end position="1134"/>
    </location>
</feature>
<evidence type="ECO:0000313" key="6">
    <source>
        <dbReference type="EMBL" id="CAG7823677.1"/>
    </source>
</evidence>
<sequence>MASGPLLEDMECTERCRSFQHGQEICAIGTKGTDLGVLSLWKSTCMKYHKIKDEFGRTALHIASSTGRPKVVEWLVKREGCDVNVKDLSGYTPLHRSIYFGHLDCARTLIRLDASLNIGDNEGYFPLDLCRVDSPLSLKSDEVSRGPNEVYVWGSNENYNLGTGSEQPKITPELLDKSRKMPWGHLGSCFIQVALERYHTLFLHWSNHVYSCGYGVGGRLGLGNEFTGFMPAKIELGKDSLCMKVAVGPDHSLFLLNSGVVKSCGLNENFVLGQSHAMNKVFQPKHVDISTKIIDIAASRLHSVFLTEDDVYVCGVNIGQMLKPENIDKVVKPTKVVFPFDLDPRSNRSGHKLKFSHVACTESATAVAHTGGNIFILKNYDCITLNTRHMDIQKIQLVGGHSNTSWNRDKNSQADSEGASQAPVKLSMFVLIQTGRLLIWREGVDQSSTPNKGQNKNSSASHFNLAVFNVGRAVTIQDFSASLNSIILINQTGEGFKALWNASLTPTCYSSRNSSASKSSKAVNQWSYVIQQSARHNTGKDPFSNMMLEQIKVKRIPNIYTGIAAFCDPRGNNFAITQRHQKADQVILPMTMPSEISRDFGDLLKEASCEDGVHDVVFQVRKSLFPAHRFIVASRCKNLYDQIFKDLNGLTDRAPRIVIKDVEPRVFEQILQYLYTNDCDMTTSGKFMYSPDDPDWLELLKVYSRKLGLNDLNKRLKMVHLENGENRSTCSRAKDVQFSWDVRPELYDVDLISDNGIQIKAHLCVLVARLEYFKSMLLSNFWLEGTKAEKQLKFPSSEVVMNIFMKLLYEGKVFYENTGTRKDLEVLSQALIATDLLLSQQYRSEIEFLLADCINLETVSEIIQLADVCNAPQIKESCMEFIVLNMAPLLENRYLDSLPEEMMQEVSNYYRGTFTSIQIRKIKDTTAPVGSAYKHAEEKYGEYFEDLDNIATSDYVTPRKSQQSKAKIKLPSRNRNLSSCSNQEIEGNNSISLDDDEVDVDDLTGSLHAARNSYDKSFTVVTKHKNSTQTPPPSKQLPAAATPIRIKIPIPSKNFKLPDTPEEKPTPLTPRQTGGAHKYSIPLKMSDFPSFSDTFKNQQSNVETLGNVENSPPDRGKSTPSNTKLVQPNTREAVSSNGIASSGSSRRKTKWVSLDAVAKSPKTTVASTVPSTSPNSWSRDPKNPWERLSATKKNSKGESTNGNMNFDEILQQEERKKENLQKALEKPLQLSQIEDEAINQLLKRYTSQDVLDGYETLTVELVSAKNEYAIPVWRKVTDNPID</sequence>
<reference evidence="6" key="1">
    <citation type="submission" date="2021-06" db="EMBL/GenBank/DDBJ databases">
        <authorList>
            <person name="Hodson N. C."/>
            <person name="Mongue J. A."/>
            <person name="Jaron S. K."/>
        </authorList>
    </citation>
    <scope>NUCLEOTIDE SEQUENCE</scope>
</reference>
<dbReference type="InterPro" id="IPR000408">
    <property type="entry name" value="Reg_chr_condens"/>
</dbReference>
<dbReference type="Proteomes" id="UP000708208">
    <property type="component" value="Unassembled WGS sequence"/>
</dbReference>
<dbReference type="Pfam" id="PF00651">
    <property type="entry name" value="BTB"/>
    <property type="match status" value="2"/>
</dbReference>
<dbReference type="PANTHER" id="PTHR22872:SF2">
    <property type="entry name" value="INHIBITOR OF BRUTON TYROSINE KINASE"/>
    <property type="match status" value="1"/>
</dbReference>
<evidence type="ECO:0000256" key="3">
    <source>
        <dbReference type="PROSITE-ProRule" id="PRU00235"/>
    </source>
</evidence>
<dbReference type="CDD" id="cd18500">
    <property type="entry name" value="BACK_IBtk"/>
    <property type="match status" value="1"/>
</dbReference>
<organism evidence="6 7">
    <name type="scientific">Allacma fusca</name>
    <dbReference type="NCBI Taxonomy" id="39272"/>
    <lineage>
        <taxon>Eukaryota</taxon>
        <taxon>Metazoa</taxon>
        <taxon>Ecdysozoa</taxon>
        <taxon>Arthropoda</taxon>
        <taxon>Hexapoda</taxon>
        <taxon>Collembola</taxon>
        <taxon>Symphypleona</taxon>
        <taxon>Sminthuridae</taxon>
        <taxon>Allacma</taxon>
    </lineage>
</organism>
<evidence type="ECO:0000256" key="1">
    <source>
        <dbReference type="ARBA" id="ARBA00022737"/>
    </source>
</evidence>
<dbReference type="PANTHER" id="PTHR22872">
    <property type="entry name" value="BTK-BINDING PROTEIN-RELATED"/>
    <property type="match status" value="1"/>
</dbReference>
<feature type="compositionally biased region" description="Low complexity" evidence="4">
    <location>
        <begin position="1160"/>
        <end position="1174"/>
    </location>
</feature>
<feature type="domain" description="BTB" evidence="5">
    <location>
        <begin position="747"/>
        <end position="817"/>
    </location>
</feature>
<accession>A0A8J2PCH7</accession>
<dbReference type="InterPro" id="IPR051625">
    <property type="entry name" value="Signaling_Regulatory_Domain"/>
</dbReference>
<dbReference type="InterPro" id="IPR000210">
    <property type="entry name" value="BTB/POZ_dom"/>
</dbReference>
<dbReference type="PROSITE" id="PS50297">
    <property type="entry name" value="ANK_REP_REGION"/>
    <property type="match status" value="2"/>
</dbReference>
<feature type="repeat" description="ANK" evidence="2">
    <location>
        <begin position="55"/>
        <end position="88"/>
    </location>
</feature>
<feature type="repeat" description="ANK" evidence="2">
    <location>
        <begin position="89"/>
        <end position="121"/>
    </location>
</feature>
<dbReference type="PROSITE" id="PS50088">
    <property type="entry name" value="ANK_REPEAT"/>
    <property type="match status" value="2"/>
</dbReference>
<feature type="repeat" description="RCC1" evidence="3">
    <location>
        <begin position="259"/>
        <end position="309"/>
    </location>
</feature>
<feature type="region of interest" description="Disordered" evidence="4">
    <location>
        <begin position="961"/>
        <end position="993"/>
    </location>
</feature>
<dbReference type="PROSITE" id="PS50012">
    <property type="entry name" value="RCC1_3"/>
    <property type="match status" value="3"/>
</dbReference>
<gene>
    <name evidence="6" type="ORF">AFUS01_LOCUS33878</name>
</gene>
<dbReference type="EMBL" id="CAJVCH010530271">
    <property type="protein sequence ID" value="CAG7823677.1"/>
    <property type="molecule type" value="Genomic_DNA"/>
</dbReference>
<feature type="region of interest" description="Disordered" evidence="4">
    <location>
        <begin position="1022"/>
        <end position="1082"/>
    </location>
</feature>
<comment type="caution">
    <text evidence="6">The sequence shown here is derived from an EMBL/GenBank/DDBJ whole genome shotgun (WGS) entry which is preliminary data.</text>
</comment>
<feature type="domain" description="BTB" evidence="5">
    <location>
        <begin position="614"/>
        <end position="683"/>
    </location>
</feature>
<keyword evidence="7" id="KW-1185">Reference proteome</keyword>
<dbReference type="SMART" id="SM00248">
    <property type="entry name" value="ANK"/>
    <property type="match status" value="2"/>
</dbReference>
<evidence type="ECO:0000313" key="7">
    <source>
        <dbReference type="Proteomes" id="UP000708208"/>
    </source>
</evidence>
<proteinExistence type="predicted"/>
<keyword evidence="1" id="KW-0677">Repeat</keyword>
<feature type="region of interest" description="Disordered" evidence="4">
    <location>
        <begin position="1104"/>
        <end position="1203"/>
    </location>
</feature>
<dbReference type="OrthoDB" id="1893551at2759"/>
<feature type="compositionally biased region" description="Low complexity" evidence="4">
    <location>
        <begin position="1135"/>
        <end position="1144"/>
    </location>
</feature>
<name>A0A8J2PCH7_9HEXA</name>
<dbReference type="Pfam" id="PF12796">
    <property type="entry name" value="Ank_2"/>
    <property type="match status" value="1"/>
</dbReference>
<evidence type="ECO:0000256" key="4">
    <source>
        <dbReference type="SAM" id="MobiDB-lite"/>
    </source>
</evidence>
<feature type="compositionally biased region" description="Polar residues" evidence="4">
    <location>
        <begin position="973"/>
        <end position="992"/>
    </location>
</feature>
<evidence type="ECO:0000256" key="2">
    <source>
        <dbReference type="PROSITE-ProRule" id="PRU00023"/>
    </source>
</evidence>
<dbReference type="Pfam" id="PF00415">
    <property type="entry name" value="RCC1"/>
    <property type="match status" value="2"/>
</dbReference>
<feature type="repeat" description="RCC1" evidence="3">
    <location>
        <begin position="207"/>
        <end position="258"/>
    </location>
</feature>
<keyword evidence="2" id="KW-0040">ANK repeat</keyword>